<dbReference type="GO" id="GO:0003677">
    <property type="term" value="F:DNA binding"/>
    <property type="evidence" value="ECO:0007669"/>
    <property type="project" value="InterPro"/>
</dbReference>
<dbReference type="GO" id="GO:0015666">
    <property type="term" value="F:restriction endodeoxyribonuclease activity"/>
    <property type="evidence" value="ECO:0007669"/>
    <property type="project" value="TreeGrafter"/>
</dbReference>
<dbReference type="InterPro" id="IPR011335">
    <property type="entry name" value="Restrct_endonuc-II-like"/>
</dbReference>
<dbReference type="OrthoDB" id="9803736at2"/>
<comment type="caution">
    <text evidence="4">The sequence shown here is derived from an EMBL/GenBank/DDBJ whole genome shotgun (WGS) entry which is preliminary data.</text>
</comment>
<feature type="domain" description="Restriction system protein Mrr-like N-terminal" evidence="3">
    <location>
        <begin position="107"/>
        <end position="188"/>
    </location>
</feature>
<evidence type="ECO:0000259" key="2">
    <source>
        <dbReference type="Pfam" id="PF13411"/>
    </source>
</evidence>
<dbReference type="InterPro" id="IPR011856">
    <property type="entry name" value="tRNA_endonuc-like_dom_sf"/>
</dbReference>
<dbReference type="InterPro" id="IPR007560">
    <property type="entry name" value="Restrct_endonuc_IV_Mrr"/>
</dbReference>
<gene>
    <name evidence="4" type="ORF">D7Z54_28745</name>
</gene>
<dbReference type="GO" id="GO:0006355">
    <property type="term" value="P:regulation of DNA-templated transcription"/>
    <property type="evidence" value="ECO:0007669"/>
    <property type="project" value="InterPro"/>
</dbReference>
<evidence type="ECO:0000313" key="4">
    <source>
        <dbReference type="EMBL" id="RSL29928.1"/>
    </source>
</evidence>
<dbReference type="Pfam" id="PF13411">
    <property type="entry name" value="MerR_1"/>
    <property type="match status" value="1"/>
</dbReference>
<evidence type="ECO:0000259" key="1">
    <source>
        <dbReference type="Pfam" id="PF04471"/>
    </source>
</evidence>
<accession>A0A428MUX1</accession>
<dbReference type="EMBL" id="RBVX01000047">
    <property type="protein sequence ID" value="RSL29928.1"/>
    <property type="molecule type" value="Genomic_DNA"/>
</dbReference>
<protein>
    <submittedName>
        <fullName evidence="4">MerR family transcriptional regulator</fullName>
    </submittedName>
</protein>
<sequence length="405" mass="46575">MQSYNITELADVCGYPRTTVRDWITLFDEYIPSSEDVNGNVTYGDNSIEIIHFIKKLRDRKLRKDEMVNFLKNNKTPLSSDEIDATLPKYIQKHFEETTNNSPTPRQLTFPYLKVLSDGKVRHVSKINDALADYFQIEGQQRDIFLHSGDSKFKIRARYARRELQVSGLVEQLESNTYCITELGVKVYNHFPHGTSMSVISRYLKEKVNKEELEEDDVNTEIFDENDEDVEDDSTPTEIMDEQFKRINNLLALEILEQVKQLTPKRFEEVVLDLLLAMGYGGSLGSGQTTDYNHDEGVDAVIKEDKLGLDVIYVQAKSWKNAVGRPEIQGFTGSLEGKKARKGVFITTSRFTREATEFIKNIEKKIILIDGELLGRYMLELDVGVSLDKKYIVKKIDSDYFKVEE</sequence>
<dbReference type="AlphaFoldDB" id="A0A428MUX1"/>
<proteinExistence type="predicted"/>
<keyword evidence="5" id="KW-1185">Reference proteome</keyword>
<reference evidence="4 5" key="1">
    <citation type="submission" date="2018-10" db="EMBL/GenBank/DDBJ databases">
        <title>Draft genome sequence of Bacillus salarius IM0101, isolated from a hypersaline soil in Inner Mongolia, China.</title>
        <authorList>
            <person name="Yamprayoonswat W."/>
            <person name="Boonvisut S."/>
            <person name="Jumpathong W."/>
            <person name="Sittihan S."/>
            <person name="Ruangsuj P."/>
            <person name="Wanthongcharoen S."/>
            <person name="Thongpramul N."/>
            <person name="Pimmason S."/>
            <person name="Yu B."/>
            <person name="Yasawong M."/>
        </authorList>
    </citation>
    <scope>NUCLEOTIDE SEQUENCE [LARGE SCALE GENOMIC DNA]</scope>
    <source>
        <strain evidence="4 5">IM0101</strain>
    </source>
</reference>
<organism evidence="4 5">
    <name type="scientific">Salibacterium salarium</name>
    <dbReference type="NCBI Taxonomy" id="284579"/>
    <lineage>
        <taxon>Bacteria</taxon>
        <taxon>Bacillati</taxon>
        <taxon>Bacillota</taxon>
        <taxon>Bacilli</taxon>
        <taxon>Bacillales</taxon>
        <taxon>Bacillaceae</taxon>
    </lineage>
</organism>
<dbReference type="InterPro" id="IPR009061">
    <property type="entry name" value="DNA-bd_dom_put_sf"/>
</dbReference>
<dbReference type="SUPFAM" id="SSF46955">
    <property type="entry name" value="Putative DNA-binding domain"/>
    <property type="match status" value="1"/>
</dbReference>
<dbReference type="Gene3D" id="1.10.1660.10">
    <property type="match status" value="1"/>
</dbReference>
<dbReference type="RefSeq" id="WP_125561637.1">
    <property type="nucleotide sequence ID" value="NZ_RBVX01000047.1"/>
</dbReference>
<dbReference type="InterPro" id="IPR000551">
    <property type="entry name" value="MerR-type_HTH_dom"/>
</dbReference>
<name>A0A428MUX1_9BACI</name>
<dbReference type="Pfam" id="PF04471">
    <property type="entry name" value="Mrr_cat"/>
    <property type="match status" value="1"/>
</dbReference>
<dbReference type="SUPFAM" id="SSF52980">
    <property type="entry name" value="Restriction endonuclease-like"/>
    <property type="match status" value="1"/>
</dbReference>
<dbReference type="GO" id="GO:0009307">
    <property type="term" value="P:DNA restriction-modification system"/>
    <property type="evidence" value="ECO:0007669"/>
    <property type="project" value="InterPro"/>
</dbReference>
<dbReference type="Pfam" id="PF14338">
    <property type="entry name" value="Mrr_N"/>
    <property type="match status" value="1"/>
</dbReference>
<dbReference type="PANTHER" id="PTHR30015">
    <property type="entry name" value="MRR RESTRICTION SYSTEM PROTEIN"/>
    <property type="match status" value="1"/>
</dbReference>
<evidence type="ECO:0000259" key="3">
    <source>
        <dbReference type="Pfam" id="PF14338"/>
    </source>
</evidence>
<dbReference type="PANTHER" id="PTHR30015:SF7">
    <property type="entry name" value="TYPE IV METHYL-DIRECTED RESTRICTION ENZYME ECOKMRR"/>
    <property type="match status" value="1"/>
</dbReference>
<dbReference type="InterPro" id="IPR025745">
    <property type="entry name" value="Mrr-like_N_dom"/>
</dbReference>
<dbReference type="InterPro" id="IPR052906">
    <property type="entry name" value="Type_IV_Methyl-Rstrct_Enzyme"/>
</dbReference>
<dbReference type="Proteomes" id="UP000275076">
    <property type="component" value="Unassembled WGS sequence"/>
</dbReference>
<feature type="domain" description="Restriction endonuclease type IV Mrr" evidence="1">
    <location>
        <begin position="260"/>
        <end position="376"/>
    </location>
</feature>
<feature type="domain" description="HTH merR-type" evidence="2">
    <location>
        <begin position="4"/>
        <end position="66"/>
    </location>
</feature>
<evidence type="ECO:0000313" key="5">
    <source>
        <dbReference type="Proteomes" id="UP000275076"/>
    </source>
</evidence>
<dbReference type="Gene3D" id="3.40.1350.10">
    <property type="match status" value="1"/>
</dbReference>